<dbReference type="OrthoDB" id="9772050at2"/>
<proteinExistence type="inferred from homology"/>
<protein>
    <submittedName>
        <fullName evidence="6">Efflux RND transporter periplasmic adaptor subunit</fullName>
    </submittedName>
</protein>
<dbReference type="EMBL" id="SSMQ01000059">
    <property type="protein sequence ID" value="TKC99204.1"/>
    <property type="molecule type" value="Genomic_DNA"/>
</dbReference>
<organism evidence="6 7">
    <name type="scientific">Polyangium fumosum</name>
    <dbReference type="NCBI Taxonomy" id="889272"/>
    <lineage>
        <taxon>Bacteria</taxon>
        <taxon>Pseudomonadati</taxon>
        <taxon>Myxococcota</taxon>
        <taxon>Polyangia</taxon>
        <taxon>Polyangiales</taxon>
        <taxon>Polyangiaceae</taxon>
        <taxon>Polyangium</taxon>
    </lineage>
</organism>
<gene>
    <name evidence="6" type="ORF">E8A74_38660</name>
</gene>
<feature type="domain" description="YknX-like C-terminal permuted SH3-like" evidence="5">
    <location>
        <begin position="299"/>
        <end position="366"/>
    </location>
</feature>
<dbReference type="InterPro" id="IPR058625">
    <property type="entry name" value="MdtA-like_BSH"/>
</dbReference>
<evidence type="ECO:0000313" key="6">
    <source>
        <dbReference type="EMBL" id="TKC99204.1"/>
    </source>
</evidence>
<evidence type="ECO:0000256" key="2">
    <source>
        <dbReference type="SAM" id="MobiDB-lite"/>
    </source>
</evidence>
<evidence type="ECO:0000256" key="1">
    <source>
        <dbReference type="ARBA" id="ARBA00009477"/>
    </source>
</evidence>
<dbReference type="Gene3D" id="2.40.420.20">
    <property type="match status" value="1"/>
</dbReference>
<comment type="caution">
    <text evidence="6">The sequence shown here is derived from an EMBL/GenBank/DDBJ whole genome shotgun (WGS) entry which is preliminary data.</text>
</comment>
<dbReference type="PROSITE" id="PS51257">
    <property type="entry name" value="PROKAR_LIPOPROTEIN"/>
    <property type="match status" value="1"/>
</dbReference>
<reference evidence="6 7" key="1">
    <citation type="submission" date="2019-04" db="EMBL/GenBank/DDBJ databases">
        <authorList>
            <person name="Li Y."/>
            <person name="Wang J."/>
        </authorList>
    </citation>
    <scope>NUCLEOTIDE SEQUENCE [LARGE SCALE GENOMIC DNA]</scope>
    <source>
        <strain evidence="6 7">DSM 14668</strain>
    </source>
</reference>
<dbReference type="PANTHER" id="PTHR30469:SF15">
    <property type="entry name" value="HLYD FAMILY OF SECRETION PROTEINS"/>
    <property type="match status" value="1"/>
</dbReference>
<dbReference type="NCBIfam" id="TIGR01730">
    <property type="entry name" value="RND_mfp"/>
    <property type="match status" value="1"/>
</dbReference>
<feature type="domain" description="Multidrug resistance protein MdtA-like barrel-sandwich hybrid" evidence="4">
    <location>
        <begin position="69"/>
        <end position="207"/>
    </location>
</feature>
<dbReference type="Proteomes" id="UP000309215">
    <property type="component" value="Unassembled WGS sequence"/>
</dbReference>
<dbReference type="Gene3D" id="1.10.287.470">
    <property type="entry name" value="Helix hairpin bin"/>
    <property type="match status" value="1"/>
</dbReference>
<evidence type="ECO:0000313" key="7">
    <source>
        <dbReference type="Proteomes" id="UP000309215"/>
    </source>
</evidence>
<dbReference type="InterPro" id="IPR058637">
    <property type="entry name" value="YknX-like_C"/>
</dbReference>
<evidence type="ECO:0000259" key="4">
    <source>
        <dbReference type="Pfam" id="PF25917"/>
    </source>
</evidence>
<dbReference type="GO" id="GO:0015562">
    <property type="term" value="F:efflux transmembrane transporter activity"/>
    <property type="evidence" value="ECO:0007669"/>
    <property type="project" value="TreeGrafter"/>
</dbReference>
<feature type="compositionally biased region" description="Low complexity" evidence="2">
    <location>
        <begin position="410"/>
        <end position="419"/>
    </location>
</feature>
<dbReference type="Gene3D" id="2.40.30.170">
    <property type="match status" value="1"/>
</dbReference>
<feature type="chain" id="PRO_5020966001" evidence="3">
    <location>
        <begin position="18"/>
        <end position="419"/>
    </location>
</feature>
<evidence type="ECO:0000259" key="5">
    <source>
        <dbReference type="Pfam" id="PF25989"/>
    </source>
</evidence>
<dbReference type="PANTHER" id="PTHR30469">
    <property type="entry name" value="MULTIDRUG RESISTANCE PROTEIN MDTA"/>
    <property type="match status" value="1"/>
</dbReference>
<dbReference type="GO" id="GO:1990281">
    <property type="term" value="C:efflux pump complex"/>
    <property type="evidence" value="ECO:0007669"/>
    <property type="project" value="TreeGrafter"/>
</dbReference>
<feature type="region of interest" description="Disordered" evidence="2">
    <location>
        <begin position="375"/>
        <end position="419"/>
    </location>
</feature>
<feature type="signal peptide" evidence="3">
    <location>
        <begin position="1"/>
        <end position="17"/>
    </location>
</feature>
<dbReference type="Pfam" id="PF25917">
    <property type="entry name" value="BSH_RND"/>
    <property type="match status" value="1"/>
</dbReference>
<evidence type="ECO:0000256" key="3">
    <source>
        <dbReference type="SAM" id="SignalP"/>
    </source>
</evidence>
<accession>A0A4U1IY78</accession>
<dbReference type="Gene3D" id="2.40.50.100">
    <property type="match status" value="1"/>
</dbReference>
<name>A0A4U1IY78_9BACT</name>
<keyword evidence="7" id="KW-1185">Reference proteome</keyword>
<dbReference type="AlphaFoldDB" id="A0A4U1IY78"/>
<sequence>MKLARLLLLLCLPLAVACKGKPTEGGASGGGKPGREGGGLSFAADVMPVEAKKVTYTVNAPGTIEAFERVQVTARVAGVVDRVAFTEGQEVKKGDVLVVIDSERYLLAVNGAKAALAKTEASVRDMEAMVARREGASGMNPGLIPGEELESYKSKVLTAKADRDIAFQSLRSAQLNLRDSSVRAPMAGAIQTRTVETGQYVQAGYVMATLLQSDPLLLRFQVEPLEAPRLKVGMTATFTMRETLRKFTAKITLIAAAADPTTHMVAVTGEVNDEGHKYWLRPGSFCDVSVDIGAQREAVTIPRLAARATDHGYVAYVVENGVAKERVLALGMSTQDGWVEVRSGLAAGDVLVVRGAEALTDGAKVRPTTLTPEALLTATAPSARPQTSSAPPPADPASGEPAPSAPPTPSASASAGVRP</sequence>
<dbReference type="Pfam" id="PF25989">
    <property type="entry name" value="YknX_C"/>
    <property type="match status" value="1"/>
</dbReference>
<dbReference type="SUPFAM" id="SSF111369">
    <property type="entry name" value="HlyD-like secretion proteins"/>
    <property type="match status" value="1"/>
</dbReference>
<keyword evidence="3" id="KW-0732">Signal</keyword>
<dbReference type="RefSeq" id="WP_136934129.1">
    <property type="nucleotide sequence ID" value="NZ_SSMQ01000059.1"/>
</dbReference>
<comment type="similarity">
    <text evidence="1">Belongs to the membrane fusion protein (MFP) (TC 8.A.1) family.</text>
</comment>
<dbReference type="InterPro" id="IPR006143">
    <property type="entry name" value="RND_pump_MFP"/>
</dbReference>